<evidence type="ECO:0000313" key="2">
    <source>
        <dbReference type="EMBL" id="VTJ55629.1"/>
    </source>
</evidence>
<protein>
    <submittedName>
        <fullName evidence="2">Uncharacterized protein</fullName>
    </submittedName>
</protein>
<dbReference type="Proteomes" id="UP000662637">
    <property type="component" value="Unassembled WGS sequence"/>
</dbReference>
<proteinExistence type="predicted"/>
<organism evidence="2 3">
    <name type="scientific">Marmota monax</name>
    <name type="common">Woodchuck</name>
    <dbReference type="NCBI Taxonomy" id="9995"/>
    <lineage>
        <taxon>Eukaryota</taxon>
        <taxon>Metazoa</taxon>
        <taxon>Chordata</taxon>
        <taxon>Craniata</taxon>
        <taxon>Vertebrata</taxon>
        <taxon>Euteleostomi</taxon>
        <taxon>Mammalia</taxon>
        <taxon>Eutheria</taxon>
        <taxon>Euarchontoglires</taxon>
        <taxon>Glires</taxon>
        <taxon>Rodentia</taxon>
        <taxon>Sciuromorpha</taxon>
        <taxon>Sciuridae</taxon>
        <taxon>Xerinae</taxon>
        <taxon>Marmotini</taxon>
        <taxon>Marmota</taxon>
    </lineage>
</organism>
<keyword evidence="3" id="KW-1185">Reference proteome</keyword>
<reference evidence="2 3" key="1">
    <citation type="submission" date="2019-04" db="EMBL/GenBank/DDBJ databases">
        <authorList>
            <person name="Alioto T."/>
            <person name="Alioto T."/>
        </authorList>
    </citation>
    <scope>NUCLEOTIDE SEQUENCE [LARGE SCALE GENOMIC DNA]</scope>
</reference>
<gene>
    <name evidence="1" type="ORF">GHT09_011552</name>
    <name evidence="2" type="ORF">MONAX_5E047239</name>
</gene>
<sequence length="91" mass="10104">MKAMEEPHFSRWGSTWKWWLKFLQRLQPGVLVGAVTGIPAQVGVQWSYLGTRGPVWTSGQVDESPVLTLRPGDLHSMAAVIPAHEKLLGIL</sequence>
<accession>A0A5E4AFL9</accession>
<dbReference type="EMBL" id="WJEC01001953">
    <property type="protein sequence ID" value="KAF7477380.1"/>
    <property type="molecule type" value="Genomic_DNA"/>
</dbReference>
<dbReference type="EMBL" id="CABDUW010000053">
    <property type="protein sequence ID" value="VTJ55629.1"/>
    <property type="molecule type" value="Genomic_DNA"/>
</dbReference>
<evidence type="ECO:0000313" key="3">
    <source>
        <dbReference type="Proteomes" id="UP000335636"/>
    </source>
</evidence>
<reference evidence="1" key="2">
    <citation type="submission" date="2020-08" db="EMBL/GenBank/DDBJ databases">
        <authorList>
            <person name="Shumante A."/>
            <person name="Zimin A.V."/>
            <person name="Puiu D."/>
            <person name="Salzberg S.L."/>
        </authorList>
    </citation>
    <scope>NUCLEOTIDE SEQUENCE</scope>
    <source>
        <strain evidence="1">WC2-LM</strain>
        <tissue evidence="1">Liver</tissue>
    </source>
</reference>
<dbReference type="Proteomes" id="UP000335636">
    <property type="component" value="Unassembled WGS sequence"/>
</dbReference>
<name>A0A5E4AFL9_MARMO</name>
<evidence type="ECO:0000313" key="1">
    <source>
        <dbReference type="EMBL" id="KAF7477380.1"/>
    </source>
</evidence>
<dbReference type="AlphaFoldDB" id="A0A5E4AFL9"/>